<organism evidence="1 2">
    <name type="scientific">Lutibacter flavus</name>
    <dbReference type="NCBI Taxonomy" id="691689"/>
    <lineage>
        <taxon>Bacteria</taxon>
        <taxon>Pseudomonadati</taxon>
        <taxon>Bacteroidota</taxon>
        <taxon>Flavobacteriia</taxon>
        <taxon>Flavobacteriales</taxon>
        <taxon>Flavobacteriaceae</taxon>
        <taxon>Lutibacter</taxon>
    </lineage>
</organism>
<evidence type="ECO:0000313" key="2">
    <source>
        <dbReference type="Proteomes" id="UP000198412"/>
    </source>
</evidence>
<reference evidence="2" key="1">
    <citation type="submission" date="2017-06" db="EMBL/GenBank/DDBJ databases">
        <authorList>
            <person name="Varghese N."/>
            <person name="Submissions S."/>
        </authorList>
    </citation>
    <scope>NUCLEOTIDE SEQUENCE [LARGE SCALE GENOMIC DNA]</scope>
    <source>
        <strain evidence="2">DSM 27993</strain>
    </source>
</reference>
<proteinExistence type="predicted"/>
<dbReference type="OrthoDB" id="1122883at2"/>
<protein>
    <submittedName>
        <fullName evidence="1">Uncharacterized protein</fullName>
    </submittedName>
</protein>
<accession>A0A238V9C4</accession>
<dbReference type="Proteomes" id="UP000198412">
    <property type="component" value="Unassembled WGS sequence"/>
</dbReference>
<name>A0A238V9C4_9FLAO</name>
<sequence length="124" mass="14121">MNTQNQYEFDEFSGILYINYIGELTVSDICSSWEYAFENNLITKEVKGFILDHRNTILNINTSDYLEITCFYKNNKEIFGNLKIGTITEDPKGVVIAILIESEVNGFPIKPFATVGHAVNWVLS</sequence>
<dbReference type="RefSeq" id="WP_089376504.1">
    <property type="nucleotide sequence ID" value="NZ_FZNX01000001.1"/>
</dbReference>
<dbReference type="AlphaFoldDB" id="A0A238V9C4"/>
<gene>
    <name evidence="1" type="ORF">SAMN04488111_0126</name>
</gene>
<dbReference type="EMBL" id="FZNX01000001">
    <property type="protein sequence ID" value="SNR30818.1"/>
    <property type="molecule type" value="Genomic_DNA"/>
</dbReference>
<evidence type="ECO:0000313" key="1">
    <source>
        <dbReference type="EMBL" id="SNR30818.1"/>
    </source>
</evidence>
<keyword evidence="2" id="KW-1185">Reference proteome</keyword>